<gene>
    <name evidence="8" type="ORF">G7Y89_g9716</name>
</gene>
<evidence type="ECO:0000313" key="9">
    <source>
        <dbReference type="Proteomes" id="UP000566819"/>
    </source>
</evidence>
<feature type="transmembrane region" description="Helical" evidence="6">
    <location>
        <begin position="132"/>
        <end position="154"/>
    </location>
</feature>
<evidence type="ECO:0000256" key="2">
    <source>
        <dbReference type="ARBA" id="ARBA00008335"/>
    </source>
</evidence>
<evidence type="ECO:0000256" key="6">
    <source>
        <dbReference type="SAM" id="Phobius"/>
    </source>
</evidence>
<dbReference type="InterPro" id="IPR036259">
    <property type="entry name" value="MFS_trans_sf"/>
</dbReference>
<reference evidence="8 9" key="1">
    <citation type="submission" date="2020-03" db="EMBL/GenBank/DDBJ databases">
        <title>Draft Genome Sequence of Cudoniella acicularis.</title>
        <authorList>
            <person name="Buettner E."/>
            <person name="Kellner H."/>
        </authorList>
    </citation>
    <scope>NUCLEOTIDE SEQUENCE [LARGE SCALE GENOMIC DNA]</scope>
    <source>
        <strain evidence="8 9">DSM 108380</strain>
    </source>
</reference>
<dbReference type="InterPro" id="IPR020846">
    <property type="entry name" value="MFS_dom"/>
</dbReference>
<dbReference type="Pfam" id="PF07690">
    <property type="entry name" value="MFS_1"/>
    <property type="match status" value="1"/>
</dbReference>
<feature type="transmembrane region" description="Helical" evidence="6">
    <location>
        <begin position="38"/>
        <end position="56"/>
    </location>
</feature>
<keyword evidence="9" id="KW-1185">Reference proteome</keyword>
<proteinExistence type="inferred from homology"/>
<keyword evidence="5 6" id="KW-0472">Membrane</keyword>
<organism evidence="8 9">
    <name type="scientific">Cudoniella acicularis</name>
    <dbReference type="NCBI Taxonomy" id="354080"/>
    <lineage>
        <taxon>Eukaryota</taxon>
        <taxon>Fungi</taxon>
        <taxon>Dikarya</taxon>
        <taxon>Ascomycota</taxon>
        <taxon>Pezizomycotina</taxon>
        <taxon>Leotiomycetes</taxon>
        <taxon>Helotiales</taxon>
        <taxon>Tricladiaceae</taxon>
        <taxon>Cudoniella</taxon>
    </lineage>
</organism>
<evidence type="ECO:0000259" key="7">
    <source>
        <dbReference type="PROSITE" id="PS50850"/>
    </source>
</evidence>
<dbReference type="PANTHER" id="PTHR23502:SF68">
    <property type="entry name" value="MULTIDRUG TRANSPORTER, PUTATIVE (AFU_ORTHOLOGUE AFUA_3G01120)-RELATED"/>
    <property type="match status" value="1"/>
</dbReference>
<evidence type="ECO:0000313" key="8">
    <source>
        <dbReference type="EMBL" id="KAF4628433.1"/>
    </source>
</evidence>
<dbReference type="SUPFAM" id="SSF103473">
    <property type="entry name" value="MFS general substrate transporter"/>
    <property type="match status" value="1"/>
</dbReference>
<dbReference type="PROSITE" id="PS50850">
    <property type="entry name" value="MFS"/>
    <property type="match status" value="1"/>
</dbReference>
<dbReference type="FunFam" id="1.20.1250.20:FF:000011">
    <property type="entry name" value="MFS multidrug transporter, putative"/>
    <property type="match status" value="1"/>
</dbReference>
<feature type="transmembrane region" description="Helical" evidence="6">
    <location>
        <begin position="310"/>
        <end position="331"/>
    </location>
</feature>
<dbReference type="AlphaFoldDB" id="A0A8H4RF46"/>
<sequence>MSSDKESSGADSAEAMDIVEWDGPDDPENPMNWPKGKAIGHVALVSIIIFLVNLSTTISAPGSGILMKDFHQENPIIGTLTVSIFLLGFSLGPLVIAPLSELYGRLPVYHLSIATFVAFLLASGWSENITSFLIFRFIAGCAGSSPSTIGGGTVADVIPVEKRGAAMAVTAVGPIFAPVIGPVAGGFIAQQLGWRWTFWIVAIAAGTWLAVAAIFMRETYGPILLERKAARLRKTTGNMALQAKGRGKLSPLVHLGRGLSRPLKLLILSPVVLLLSIYVAFVFGLMFLCFSTYSAVFIEQYHFGVGVSGLTYLGQGIGMITGLILFGILSDRILKARAAAKHKGEMTPEDRLPLMVYFTPIIPIGFFWYGWTAEKKVQWMAPIVGTSFIGLGNLFVMLPAQIYLVDAFGPQAAASALAANTVLRSLFGTFLPLAAPRLYGTLGYGWGNSDLTIMPESMREKSEVEPRVGWHVEIIEEESFRESSGSSQRETWQQRGFCVGSFEVTRGPTSAVPSYVHESTPLKLSDRTTTIALFNAINRISEYYLSKYSSESFPTPLLPGSPLALILYDFRQSARRLRMASERSEILLLSLAFQNFLDDTYSSLIDSLDKFAQLKRAKSSNDAIQYLEANNPKAILVTDEGLTETKNRAVLEKVQSYIQNGGLVIFGLHFPNFTRMDVFDKFFDEGFGLPWQHGDYHRATFQFNPSCTLPASIVKDSFPPAYSMKVLHVKNANQHEKIFVPLPGGTTQSPVFPPSHVDETQAAVVGAKIGDGFLVYSGDVNAEQDSDKVILALCGL</sequence>
<feature type="domain" description="Major facilitator superfamily (MFS) profile" evidence="7">
    <location>
        <begin position="41"/>
        <end position="465"/>
    </location>
</feature>
<evidence type="ECO:0000256" key="3">
    <source>
        <dbReference type="ARBA" id="ARBA00022692"/>
    </source>
</evidence>
<evidence type="ECO:0000256" key="4">
    <source>
        <dbReference type="ARBA" id="ARBA00022989"/>
    </source>
</evidence>
<dbReference type="Gene3D" id="1.20.1250.20">
    <property type="entry name" value="MFS general substrate transporter like domains"/>
    <property type="match status" value="1"/>
</dbReference>
<dbReference type="PANTHER" id="PTHR23502">
    <property type="entry name" value="MAJOR FACILITATOR SUPERFAMILY"/>
    <property type="match status" value="1"/>
</dbReference>
<comment type="similarity">
    <text evidence="2">Belongs to the major facilitator superfamily.</text>
</comment>
<feature type="transmembrane region" description="Helical" evidence="6">
    <location>
        <begin position="352"/>
        <end position="371"/>
    </location>
</feature>
<feature type="transmembrane region" description="Helical" evidence="6">
    <location>
        <begin position="196"/>
        <end position="216"/>
    </location>
</feature>
<dbReference type="InterPro" id="IPR011701">
    <property type="entry name" value="MFS"/>
</dbReference>
<protein>
    <recommendedName>
        <fullName evidence="7">Major facilitator superfamily (MFS) profile domain-containing protein</fullName>
    </recommendedName>
</protein>
<dbReference type="GO" id="GO:0022857">
    <property type="term" value="F:transmembrane transporter activity"/>
    <property type="evidence" value="ECO:0007669"/>
    <property type="project" value="InterPro"/>
</dbReference>
<accession>A0A8H4RF46</accession>
<dbReference type="CDD" id="cd17323">
    <property type="entry name" value="MFS_Tpo1_MDR_like"/>
    <property type="match status" value="1"/>
</dbReference>
<feature type="transmembrane region" description="Helical" evidence="6">
    <location>
        <begin position="76"/>
        <end position="96"/>
    </location>
</feature>
<feature type="transmembrane region" description="Helical" evidence="6">
    <location>
        <begin position="166"/>
        <end position="190"/>
    </location>
</feature>
<keyword evidence="3 6" id="KW-0812">Transmembrane</keyword>
<feature type="transmembrane region" description="Helical" evidence="6">
    <location>
        <begin position="265"/>
        <end position="298"/>
    </location>
</feature>
<comment type="caution">
    <text evidence="8">The sequence shown here is derived from an EMBL/GenBank/DDBJ whole genome shotgun (WGS) entry which is preliminary data.</text>
</comment>
<dbReference type="GO" id="GO:0016020">
    <property type="term" value="C:membrane"/>
    <property type="evidence" value="ECO:0007669"/>
    <property type="project" value="UniProtKB-SubCell"/>
</dbReference>
<feature type="transmembrane region" description="Helical" evidence="6">
    <location>
        <begin position="377"/>
        <end position="398"/>
    </location>
</feature>
<dbReference type="EMBL" id="JAAMPI010000813">
    <property type="protein sequence ID" value="KAF4628433.1"/>
    <property type="molecule type" value="Genomic_DNA"/>
</dbReference>
<comment type="subcellular location">
    <subcellularLocation>
        <location evidence="1">Membrane</location>
        <topology evidence="1">Multi-pass membrane protein</topology>
    </subcellularLocation>
</comment>
<name>A0A8H4RF46_9HELO</name>
<keyword evidence="4 6" id="KW-1133">Transmembrane helix</keyword>
<dbReference type="OrthoDB" id="5296287at2759"/>
<dbReference type="Proteomes" id="UP000566819">
    <property type="component" value="Unassembled WGS sequence"/>
</dbReference>
<evidence type="ECO:0000256" key="5">
    <source>
        <dbReference type="ARBA" id="ARBA00023136"/>
    </source>
</evidence>
<evidence type="ECO:0000256" key="1">
    <source>
        <dbReference type="ARBA" id="ARBA00004141"/>
    </source>
</evidence>
<feature type="transmembrane region" description="Helical" evidence="6">
    <location>
        <begin position="108"/>
        <end position="126"/>
    </location>
</feature>